<evidence type="ECO:0000313" key="2">
    <source>
        <dbReference type="Proteomes" id="UP000028981"/>
    </source>
</evidence>
<reference evidence="1 2" key="1">
    <citation type="submission" date="2014-08" db="EMBL/GenBank/DDBJ databases">
        <authorList>
            <person name="Hassan Y.I."/>
            <person name="Lepp D."/>
            <person name="Zhou T."/>
        </authorList>
    </citation>
    <scope>NUCLEOTIDE SEQUENCE [LARGE SCALE GENOMIC DNA]</scope>
    <source>
        <strain evidence="1 2">IFO13584</strain>
    </source>
</reference>
<proteinExistence type="predicted"/>
<dbReference type="EMBL" id="JQGC01000003">
    <property type="protein sequence ID" value="KFL32241.1"/>
    <property type="molecule type" value="Genomic_DNA"/>
</dbReference>
<organism evidence="1 2">
    <name type="scientific">Devosia riboflavina</name>
    <dbReference type="NCBI Taxonomy" id="46914"/>
    <lineage>
        <taxon>Bacteria</taxon>
        <taxon>Pseudomonadati</taxon>
        <taxon>Pseudomonadota</taxon>
        <taxon>Alphaproteobacteria</taxon>
        <taxon>Hyphomicrobiales</taxon>
        <taxon>Devosiaceae</taxon>
        <taxon>Devosia</taxon>
    </lineage>
</organism>
<dbReference type="Proteomes" id="UP000028981">
    <property type="component" value="Unassembled WGS sequence"/>
</dbReference>
<protein>
    <submittedName>
        <fullName evidence="1">Uncharacterized protein</fullName>
    </submittedName>
</protein>
<dbReference type="STRING" id="46914.JP75_04590"/>
<dbReference type="OrthoDB" id="7950600at2"/>
<evidence type="ECO:0000313" key="1">
    <source>
        <dbReference type="EMBL" id="KFL32241.1"/>
    </source>
</evidence>
<accession>A0A087M5T8</accession>
<name>A0A087M5T8_9HYPH</name>
<keyword evidence="2" id="KW-1185">Reference proteome</keyword>
<comment type="caution">
    <text evidence="1">The sequence shown here is derived from an EMBL/GenBank/DDBJ whole genome shotgun (WGS) entry which is preliminary data.</text>
</comment>
<gene>
    <name evidence="1" type="ORF">JP75_04590</name>
</gene>
<dbReference type="AlphaFoldDB" id="A0A087M5T8"/>
<sequence length="91" mass="9982">MTSYVRVTPDQLPAGQTALLLFVHDGELCAGVLKHGLDGSLERLVPDNPSPSDLILGICRMMADMPADADLFVVLEPLAYWPEPFPLLHRL</sequence>
<dbReference type="RefSeq" id="WP_035079774.1">
    <property type="nucleotide sequence ID" value="NZ_JQGC01000003.1"/>
</dbReference>